<name>A0AAV4ZHI9_9HYPH</name>
<dbReference type="AlphaFoldDB" id="A0AAV4ZHI9"/>
<reference evidence="3" key="1">
    <citation type="journal article" date="2016" name="Front. Microbiol.">
        <title>Genome Sequence of the Piezophilic, Mesophilic Sulfate-Reducing Bacterium Desulfovibrio indicus J2T.</title>
        <authorList>
            <person name="Cao J."/>
            <person name="Maignien L."/>
            <person name="Shao Z."/>
            <person name="Alain K."/>
            <person name="Jebbar M."/>
        </authorList>
    </citation>
    <scope>NUCLEOTIDE SEQUENCE</scope>
    <source>
        <strain evidence="3">DSM 16372</strain>
    </source>
</reference>
<evidence type="ECO:0000313" key="3">
    <source>
        <dbReference type="EMBL" id="GJD87672.1"/>
    </source>
</evidence>
<evidence type="ECO:0000313" key="4">
    <source>
        <dbReference type="Proteomes" id="UP001055247"/>
    </source>
</evidence>
<dbReference type="CDD" id="cd10440">
    <property type="entry name" value="GIY-YIG_COG3680"/>
    <property type="match status" value="1"/>
</dbReference>
<dbReference type="RefSeq" id="WP_238229668.1">
    <property type="nucleotide sequence ID" value="NZ_BPQO01000004.1"/>
</dbReference>
<sequence>METGKLFLGSKSECKVFLKSRTGYYVYVLRRPDGRPFYVGKGSTSRILNHENEARHVNDRRSNAYKLNVIRSILSAGLGISYEIDSCHGTEASAHERETQLIKAIGRLHEGGPLTNLAPGGGSERGPAPASRAKHQATLSGSPGDNPERAVINAFVNNISRMNSVVIKPSRQFVARQTQSYPNKSMNASVRQAVAISASAASNGILLGADCIIPRKVVVEGIDGLIENGVSCDIVTSGLGSLIAAEHPSDESFHLSSRQADAVIDLIGRQKCIDLGILRPPAEAARQ</sequence>
<dbReference type="Proteomes" id="UP001055247">
    <property type="component" value="Unassembled WGS sequence"/>
</dbReference>
<feature type="domain" description="GIY-YIG" evidence="2">
    <location>
        <begin position="22"/>
        <end position="117"/>
    </location>
</feature>
<protein>
    <recommendedName>
        <fullName evidence="2">GIY-YIG domain-containing protein</fullName>
    </recommendedName>
</protein>
<organism evidence="3 4">
    <name type="scientific">Methylobacterium hispanicum</name>
    <dbReference type="NCBI Taxonomy" id="270350"/>
    <lineage>
        <taxon>Bacteria</taxon>
        <taxon>Pseudomonadati</taxon>
        <taxon>Pseudomonadota</taxon>
        <taxon>Alphaproteobacteria</taxon>
        <taxon>Hyphomicrobiales</taxon>
        <taxon>Methylobacteriaceae</taxon>
        <taxon>Methylobacterium</taxon>
    </lineage>
</organism>
<comment type="caution">
    <text evidence="3">The sequence shown here is derived from an EMBL/GenBank/DDBJ whole genome shotgun (WGS) entry which is preliminary data.</text>
</comment>
<reference evidence="3" key="2">
    <citation type="submission" date="2021-08" db="EMBL/GenBank/DDBJ databases">
        <authorList>
            <person name="Tani A."/>
            <person name="Ola A."/>
            <person name="Ogura Y."/>
            <person name="Katsura K."/>
            <person name="Hayashi T."/>
        </authorList>
    </citation>
    <scope>NUCLEOTIDE SEQUENCE</scope>
    <source>
        <strain evidence="3">DSM 16372</strain>
    </source>
</reference>
<keyword evidence="4" id="KW-1185">Reference proteome</keyword>
<evidence type="ECO:0000256" key="1">
    <source>
        <dbReference type="SAM" id="MobiDB-lite"/>
    </source>
</evidence>
<evidence type="ECO:0000259" key="2">
    <source>
        <dbReference type="PROSITE" id="PS50164"/>
    </source>
</evidence>
<dbReference type="Pfam" id="PF22945">
    <property type="entry name" value="LEM-3_GIY-YIG"/>
    <property type="match status" value="1"/>
</dbReference>
<accession>A0AAV4ZHI9</accession>
<gene>
    <name evidence="3" type="ORF">BHAOGJBA_1177</name>
</gene>
<proteinExistence type="predicted"/>
<dbReference type="PROSITE" id="PS50164">
    <property type="entry name" value="GIY_YIG"/>
    <property type="match status" value="1"/>
</dbReference>
<dbReference type="InterPro" id="IPR000305">
    <property type="entry name" value="GIY-YIG_endonuc"/>
</dbReference>
<feature type="region of interest" description="Disordered" evidence="1">
    <location>
        <begin position="112"/>
        <end position="146"/>
    </location>
</feature>
<dbReference type="EMBL" id="BPQO01000004">
    <property type="protein sequence ID" value="GJD87672.1"/>
    <property type="molecule type" value="Genomic_DNA"/>
</dbReference>